<evidence type="ECO:0000259" key="2">
    <source>
        <dbReference type="PROSITE" id="PS51391"/>
    </source>
</evidence>
<dbReference type="Proteomes" id="UP000186601">
    <property type="component" value="Unassembled WGS sequence"/>
</dbReference>
<dbReference type="PROSITE" id="PS51391">
    <property type="entry name" value="CID"/>
    <property type="match status" value="1"/>
</dbReference>
<feature type="region of interest" description="Disordered" evidence="1">
    <location>
        <begin position="651"/>
        <end position="688"/>
    </location>
</feature>
<feature type="compositionally biased region" description="Basic and acidic residues" evidence="1">
    <location>
        <begin position="569"/>
        <end position="591"/>
    </location>
</feature>
<evidence type="ECO:0000256" key="1">
    <source>
        <dbReference type="SAM" id="MobiDB-lite"/>
    </source>
</evidence>
<dbReference type="SUPFAM" id="SSF48464">
    <property type="entry name" value="ENTH/VHS domain"/>
    <property type="match status" value="1"/>
</dbReference>
<evidence type="ECO:0000313" key="4">
    <source>
        <dbReference type="Proteomes" id="UP000186601"/>
    </source>
</evidence>
<dbReference type="OrthoDB" id="79367at2759"/>
<comment type="caution">
    <text evidence="3">The sequence shown here is derived from an EMBL/GenBank/DDBJ whole genome shotgun (WGS) entry which is preliminary data.</text>
</comment>
<feature type="compositionally biased region" description="Polar residues" evidence="1">
    <location>
        <begin position="651"/>
        <end position="661"/>
    </location>
</feature>
<accession>A0A2R6NPH8</accession>
<feature type="region of interest" description="Disordered" evidence="1">
    <location>
        <begin position="558"/>
        <end position="621"/>
    </location>
</feature>
<feature type="compositionally biased region" description="Basic and acidic residues" evidence="1">
    <location>
        <begin position="287"/>
        <end position="337"/>
    </location>
</feature>
<feature type="compositionally biased region" description="Basic and acidic residues" evidence="1">
    <location>
        <begin position="349"/>
        <end position="365"/>
    </location>
</feature>
<feature type="compositionally biased region" description="Polar residues" evidence="1">
    <location>
        <begin position="459"/>
        <end position="469"/>
    </location>
</feature>
<dbReference type="EMBL" id="MLYV02000996">
    <property type="protein sequence ID" value="PSR74332.1"/>
    <property type="molecule type" value="Genomic_DNA"/>
</dbReference>
<name>A0A2R6NPH8_9APHY</name>
<sequence length="702" mass="76257">MSAMESFESTLKEAVQGKRLSVSQMKEVTNIALKNMEHDTQMVSILYRTHRTLSPASKIHSLYVFDSLSRAARHQVTKQGLTSDLHSEQGNCASFLLKIEGVLDGLFQDMVSSSHPEAKEKTKKILDIWVKSNTFPSAVLARLHKLVKGTAEKDSDNTANAVAPVDPRLQSHNQTTPLQASVTPNTEGDMQATLLALLTQAASVVGVGTIKSPGQIAPNTPSVPPVPQLDKQLAILQQLTQAASAGTVLPTQPLPVPVSIVPSSAPANAVPPVAPPVGGPSQSLPYPDDHNGYTRRESQYDRYGGQERGKEFFDDRRDPRGDFRGGFRNDFRGDFRGGYRGASRGRGRGRWDDHDRYSERNRAQDWDQLPLRNGRSRSRSPPYGRYGGARRDQRPPSPPQRGTPVFRMPDASSETSVQPPDADMDEFGRVIRPESPQETISASSTKQASELSPIAPDSASVSTMDNTGSLPPDNRQAVPGPSSSTTTVSSIKSSSFNASSAGAERGLDTFDLSAFDLTSPSAWEALGKAWGVTNGYMPAQDELMQYIMSRSMGNMADQTYPVPSQYDTQRSDRWSGHEYDTRPRGHGEPRRGRGAGRGRGYRGGYQGHGYGNSRDAGGRGYEQTTDALTLAGGEDSPPPHAAFIPDHNWQEPHTVSSNAGPNQFVEARQSPTPNNGSKAGRMQRVGDKWVFVRGEAPNPEVA</sequence>
<keyword evidence="4" id="KW-1185">Reference proteome</keyword>
<feature type="compositionally biased region" description="Polar residues" evidence="1">
    <location>
        <begin position="436"/>
        <end position="450"/>
    </location>
</feature>
<reference evidence="3 4" key="1">
    <citation type="submission" date="2018-02" db="EMBL/GenBank/DDBJ databases">
        <title>Genome sequence of the basidiomycete white-rot fungus Phlebia centrifuga.</title>
        <authorList>
            <person name="Granchi Z."/>
            <person name="Peng M."/>
            <person name="de Vries R.P."/>
            <person name="Hilden K."/>
            <person name="Makela M.R."/>
            <person name="Grigoriev I."/>
            <person name="Riley R."/>
        </authorList>
    </citation>
    <scope>NUCLEOTIDE SEQUENCE [LARGE SCALE GENOMIC DNA]</scope>
    <source>
        <strain evidence="3 4">FBCC195</strain>
    </source>
</reference>
<feature type="domain" description="CID" evidence="2">
    <location>
        <begin position="1"/>
        <end position="151"/>
    </location>
</feature>
<feature type="compositionally biased region" description="Gly residues" evidence="1">
    <location>
        <begin position="601"/>
        <end position="610"/>
    </location>
</feature>
<dbReference type="Pfam" id="PF04818">
    <property type="entry name" value="CID"/>
    <property type="match status" value="1"/>
</dbReference>
<gene>
    <name evidence="3" type="ORF">PHLCEN_2v9949</name>
</gene>
<dbReference type="Gene3D" id="1.25.40.90">
    <property type="match status" value="1"/>
</dbReference>
<dbReference type="AlphaFoldDB" id="A0A2R6NPH8"/>
<organism evidence="3 4">
    <name type="scientific">Hermanssonia centrifuga</name>
    <dbReference type="NCBI Taxonomy" id="98765"/>
    <lineage>
        <taxon>Eukaryota</taxon>
        <taxon>Fungi</taxon>
        <taxon>Dikarya</taxon>
        <taxon>Basidiomycota</taxon>
        <taxon>Agaricomycotina</taxon>
        <taxon>Agaricomycetes</taxon>
        <taxon>Polyporales</taxon>
        <taxon>Meruliaceae</taxon>
        <taxon>Hermanssonia</taxon>
    </lineage>
</organism>
<dbReference type="STRING" id="98765.A0A2R6NPH8"/>
<dbReference type="InterPro" id="IPR006569">
    <property type="entry name" value="CID_dom"/>
</dbReference>
<protein>
    <recommendedName>
        <fullName evidence="2">CID domain-containing protein</fullName>
    </recommendedName>
</protein>
<dbReference type="SMART" id="SM00582">
    <property type="entry name" value="RPR"/>
    <property type="match status" value="1"/>
</dbReference>
<dbReference type="InterPro" id="IPR008942">
    <property type="entry name" value="ENTH_VHS"/>
</dbReference>
<evidence type="ECO:0000313" key="3">
    <source>
        <dbReference type="EMBL" id="PSR74332.1"/>
    </source>
</evidence>
<proteinExistence type="predicted"/>
<feature type="region of interest" description="Disordered" evidence="1">
    <location>
        <begin position="278"/>
        <end position="490"/>
    </location>
</feature>